<feature type="transmembrane region" description="Helical" evidence="2">
    <location>
        <begin position="45"/>
        <end position="65"/>
    </location>
</feature>
<evidence type="ECO:0000256" key="2">
    <source>
        <dbReference type="SAM" id="Phobius"/>
    </source>
</evidence>
<sequence>MYRAPRFGNYRSRHVRAFLWLCPAIFTSCGVAILLAGIFMRRTLFGWQLMGLGSVMALLGALLVYKNLVRSRQQLPVATSPPRLPLRFVGGLASASAVQQPYSGHEGSMRPPPTMYRLLLAGSDADGGGGDCSGAGSTPAPPVALLPWQLASVVVFGVPLPAPPPLPVAAGSPAAGGVALESAAVPVTTVGNGQGPGSLPAGVEGGCVSEPVGSVVSVSVEPVGSVVLVLQPHAQLAGWRLSRVEGSTTGQQAWRRRQRRRSRRQQRQVEPVGHSREPHPQGSQQQAHEQQQPQQPAAGADQSSEAVAAAGLPPAEEPRAAPPHTSGSPPQHPQHHPHRQGGGEGGCTQVEIGRHEGPLLAASTTLEYQEAPTHTSPPAASPGVLDT</sequence>
<feature type="compositionally biased region" description="Low complexity" evidence="1">
    <location>
        <begin position="371"/>
        <end position="387"/>
    </location>
</feature>
<accession>A0AAD3DKY6</accession>
<keyword evidence="2" id="KW-0812">Transmembrane</keyword>
<keyword evidence="4" id="KW-1185">Reference proteome</keyword>
<dbReference type="Proteomes" id="UP001054857">
    <property type="component" value="Unassembled WGS sequence"/>
</dbReference>
<feature type="compositionally biased region" description="Low complexity" evidence="1">
    <location>
        <begin position="280"/>
        <end position="314"/>
    </location>
</feature>
<evidence type="ECO:0000256" key="1">
    <source>
        <dbReference type="SAM" id="MobiDB-lite"/>
    </source>
</evidence>
<evidence type="ECO:0000313" key="3">
    <source>
        <dbReference type="EMBL" id="GFR42662.1"/>
    </source>
</evidence>
<organism evidence="3 4">
    <name type="scientific">Astrephomene gubernaculifera</name>
    <dbReference type="NCBI Taxonomy" id="47775"/>
    <lineage>
        <taxon>Eukaryota</taxon>
        <taxon>Viridiplantae</taxon>
        <taxon>Chlorophyta</taxon>
        <taxon>core chlorophytes</taxon>
        <taxon>Chlorophyceae</taxon>
        <taxon>CS clade</taxon>
        <taxon>Chlamydomonadales</taxon>
        <taxon>Astrephomenaceae</taxon>
        <taxon>Astrephomene</taxon>
    </lineage>
</organism>
<name>A0AAD3DKY6_9CHLO</name>
<feature type="transmembrane region" description="Helical" evidence="2">
    <location>
        <begin position="20"/>
        <end position="39"/>
    </location>
</feature>
<comment type="caution">
    <text evidence="3">The sequence shown here is derived from an EMBL/GenBank/DDBJ whole genome shotgun (WGS) entry which is preliminary data.</text>
</comment>
<evidence type="ECO:0000313" key="4">
    <source>
        <dbReference type="Proteomes" id="UP001054857"/>
    </source>
</evidence>
<dbReference type="AlphaFoldDB" id="A0AAD3DKY6"/>
<gene>
    <name evidence="3" type="ORF">Agub_g3599</name>
</gene>
<protein>
    <submittedName>
        <fullName evidence="3">Uncharacterized protein</fullName>
    </submittedName>
</protein>
<dbReference type="PROSITE" id="PS51257">
    <property type="entry name" value="PROKAR_LIPOPROTEIN"/>
    <property type="match status" value="1"/>
</dbReference>
<proteinExistence type="predicted"/>
<feature type="compositionally biased region" description="Basic residues" evidence="1">
    <location>
        <begin position="254"/>
        <end position="266"/>
    </location>
</feature>
<keyword evidence="2" id="KW-1133">Transmembrane helix</keyword>
<reference evidence="3 4" key="1">
    <citation type="journal article" date="2021" name="Sci. Rep.">
        <title>Genome sequencing of the multicellular alga Astrephomene provides insights into convergent evolution of germ-soma differentiation.</title>
        <authorList>
            <person name="Yamashita S."/>
            <person name="Yamamoto K."/>
            <person name="Matsuzaki R."/>
            <person name="Suzuki S."/>
            <person name="Yamaguchi H."/>
            <person name="Hirooka S."/>
            <person name="Minakuchi Y."/>
            <person name="Miyagishima S."/>
            <person name="Kawachi M."/>
            <person name="Toyoda A."/>
            <person name="Nozaki H."/>
        </authorList>
    </citation>
    <scope>NUCLEOTIDE SEQUENCE [LARGE SCALE GENOMIC DNA]</scope>
    <source>
        <strain evidence="3 4">NIES-4017</strain>
    </source>
</reference>
<keyword evidence="2" id="KW-0472">Membrane</keyword>
<dbReference type="EMBL" id="BMAR01000003">
    <property type="protein sequence ID" value="GFR42662.1"/>
    <property type="molecule type" value="Genomic_DNA"/>
</dbReference>
<feature type="region of interest" description="Disordered" evidence="1">
    <location>
        <begin position="245"/>
        <end position="387"/>
    </location>
</feature>